<dbReference type="Gene3D" id="3.50.50.60">
    <property type="entry name" value="FAD/NAD(P)-binding domain"/>
    <property type="match status" value="1"/>
</dbReference>
<dbReference type="VEuPathDB" id="FungiDB:I302_02573"/>
<dbReference type="PANTHER" id="PTHR13847:SF260">
    <property type="entry name" value="FAD DEPENDENT OXIDOREDUCTASE DOMAIN-CONTAINING PROTEIN"/>
    <property type="match status" value="1"/>
</dbReference>
<dbReference type="InterPro" id="IPR036188">
    <property type="entry name" value="FAD/NAD-bd_sf"/>
</dbReference>
<dbReference type="AlphaFoldDB" id="A0A1B9G9M2"/>
<evidence type="ECO:0000259" key="1">
    <source>
        <dbReference type="Pfam" id="PF01266"/>
    </source>
</evidence>
<keyword evidence="4" id="KW-1185">Reference proteome</keyword>
<reference evidence="2" key="3">
    <citation type="submission" date="2014-01" db="EMBL/GenBank/DDBJ databases">
        <title>Evolution of pathogenesis and genome organization in the Tremellales.</title>
        <authorList>
            <person name="Cuomo C."/>
            <person name="Litvintseva A."/>
            <person name="Heitman J."/>
            <person name="Chen Y."/>
            <person name="Sun S."/>
            <person name="Springer D."/>
            <person name="Dromer F."/>
            <person name="Young S."/>
            <person name="Zeng Q."/>
            <person name="Chapman S."/>
            <person name="Gujja S."/>
            <person name="Saif S."/>
            <person name="Birren B."/>
        </authorList>
    </citation>
    <scope>NUCLEOTIDE SEQUENCE</scope>
    <source>
        <strain evidence="2">CBS 10118</strain>
    </source>
</reference>
<dbReference type="Gene3D" id="3.30.9.10">
    <property type="entry name" value="D-Amino Acid Oxidase, subunit A, domain 2"/>
    <property type="match status" value="1"/>
</dbReference>
<dbReference type="RefSeq" id="XP_019048798.1">
    <property type="nucleotide sequence ID" value="XM_019189236.1"/>
</dbReference>
<name>A0A1B9G9M2_9TREE</name>
<dbReference type="Proteomes" id="UP000092730">
    <property type="component" value="Chromosome 2"/>
</dbReference>
<protein>
    <recommendedName>
        <fullName evidence="1">FAD dependent oxidoreductase domain-containing protein</fullName>
    </recommendedName>
</protein>
<gene>
    <name evidence="2" type="ORF">I302_02573</name>
    <name evidence="3" type="ORF">I302_103868</name>
</gene>
<reference evidence="3" key="4">
    <citation type="submission" date="2024-02" db="EMBL/GenBank/DDBJ databases">
        <title>Comparative genomics of Cryptococcus and Kwoniella reveals pathogenesis evolution and contrasting modes of karyotype evolution via chromosome fusion or intercentromeric recombination.</title>
        <authorList>
            <person name="Coelho M.A."/>
            <person name="David-Palma M."/>
            <person name="Shea T."/>
            <person name="Bowers K."/>
            <person name="McGinley-Smith S."/>
            <person name="Mohammad A.W."/>
            <person name="Gnirke A."/>
            <person name="Yurkov A.M."/>
            <person name="Nowrousian M."/>
            <person name="Sun S."/>
            <person name="Cuomo C.A."/>
            <person name="Heitman J."/>
        </authorList>
    </citation>
    <scope>NUCLEOTIDE SEQUENCE</scope>
    <source>
        <strain evidence="3">CBS 10118</strain>
    </source>
</reference>
<dbReference type="GO" id="GO:0005737">
    <property type="term" value="C:cytoplasm"/>
    <property type="evidence" value="ECO:0007669"/>
    <property type="project" value="TreeGrafter"/>
</dbReference>
<dbReference type="Pfam" id="PF01266">
    <property type="entry name" value="DAO"/>
    <property type="match status" value="1"/>
</dbReference>
<reference evidence="3" key="2">
    <citation type="submission" date="2013-07" db="EMBL/GenBank/DDBJ databases">
        <authorList>
            <consortium name="The Broad Institute Genome Sequencing Platform"/>
            <person name="Cuomo C."/>
            <person name="Litvintseva A."/>
            <person name="Chen Y."/>
            <person name="Heitman J."/>
            <person name="Sun S."/>
            <person name="Springer D."/>
            <person name="Dromer F."/>
            <person name="Young S.K."/>
            <person name="Zeng Q."/>
            <person name="Gargeya S."/>
            <person name="Fitzgerald M."/>
            <person name="Abouelleil A."/>
            <person name="Alvarado L."/>
            <person name="Berlin A.M."/>
            <person name="Chapman S.B."/>
            <person name="Dewar J."/>
            <person name="Goldberg J."/>
            <person name="Griggs A."/>
            <person name="Gujja S."/>
            <person name="Hansen M."/>
            <person name="Howarth C."/>
            <person name="Imamovic A."/>
            <person name="Larimer J."/>
            <person name="McCowan C."/>
            <person name="Murphy C."/>
            <person name="Pearson M."/>
            <person name="Priest M."/>
            <person name="Roberts A."/>
            <person name="Saif S."/>
            <person name="Shea T."/>
            <person name="Sykes S."/>
            <person name="Wortman J."/>
            <person name="Nusbaum C."/>
            <person name="Birren B."/>
        </authorList>
    </citation>
    <scope>NUCLEOTIDE SEQUENCE</scope>
    <source>
        <strain evidence="3">CBS 10118</strain>
    </source>
</reference>
<proteinExistence type="predicted"/>
<dbReference type="EMBL" id="KI894019">
    <property type="protein sequence ID" value="OCF27728.1"/>
    <property type="molecule type" value="Genomic_DNA"/>
</dbReference>
<dbReference type="InterPro" id="IPR006076">
    <property type="entry name" value="FAD-dep_OxRdtase"/>
</dbReference>
<dbReference type="KEGG" id="kbi:30206972"/>
<dbReference type="STRING" id="1296100.A0A1B9G9M2"/>
<dbReference type="PANTHER" id="PTHR13847">
    <property type="entry name" value="SARCOSINE DEHYDROGENASE-RELATED"/>
    <property type="match status" value="1"/>
</dbReference>
<dbReference type="GeneID" id="30206972"/>
<dbReference type="SUPFAM" id="SSF51905">
    <property type="entry name" value="FAD/NAD(P)-binding domain"/>
    <property type="match status" value="1"/>
</dbReference>
<evidence type="ECO:0000313" key="4">
    <source>
        <dbReference type="Proteomes" id="UP000092730"/>
    </source>
</evidence>
<evidence type="ECO:0000313" key="3">
    <source>
        <dbReference type="EMBL" id="WVW81870.1"/>
    </source>
</evidence>
<sequence length="481" mass="52139">MPIAINNTPPPHPHLPIPLGGLSVWQKSTRDHPLLNAGKDDELPESADIVIIGSGLCGAVTAHSLLTASNRPESVVVLEAREICSGASGRNAGHCRPDESRGFTAFSALHGKEEAKHILKSERDTFERVNEFIEKSKIDCEWTPRNTYDVSLSEDFREYASKALKDLLECGGKPEVEELGREQAVKETRLKDAHGAVKWWAGTVNPAKLCLGIHTINQSLGGYSLFSHAPVNAVTQAEDGESWNVQTPRGKVRAKKVVYATNAYSDALLGELEGLIVPTRAQAIKLSPAPAGPEKFPRLEGSYSLRYLPQHFYSTCCRPDNSIVLGTSRKWHGMSAATAESIHNTVDDSSYSFEVTQNAVSQFSKLLPEGGWTSDGIEEGRAKGYEYSWTGIIGMTPDSVPFIGSVPGKPGQYVGAGYNGHGMARIFICAPALAKHILTGEWDPIMPASFRITEERLARLRKGLDKGKLSNAGGAPSQLDV</sequence>
<dbReference type="EMBL" id="CP144542">
    <property type="protein sequence ID" value="WVW81870.1"/>
    <property type="molecule type" value="Genomic_DNA"/>
</dbReference>
<organism evidence="2">
    <name type="scientific">Kwoniella bestiolae CBS 10118</name>
    <dbReference type="NCBI Taxonomy" id="1296100"/>
    <lineage>
        <taxon>Eukaryota</taxon>
        <taxon>Fungi</taxon>
        <taxon>Dikarya</taxon>
        <taxon>Basidiomycota</taxon>
        <taxon>Agaricomycotina</taxon>
        <taxon>Tremellomycetes</taxon>
        <taxon>Tremellales</taxon>
        <taxon>Cryptococcaceae</taxon>
        <taxon>Kwoniella</taxon>
    </lineage>
</organism>
<accession>A0A1B9G9M2</accession>
<feature type="domain" description="FAD dependent oxidoreductase" evidence="1">
    <location>
        <begin position="48"/>
        <end position="434"/>
    </location>
</feature>
<evidence type="ECO:0000313" key="2">
    <source>
        <dbReference type="EMBL" id="OCF27728.1"/>
    </source>
</evidence>
<reference evidence="2" key="1">
    <citation type="submission" date="2013-07" db="EMBL/GenBank/DDBJ databases">
        <title>The Genome Sequence of Cryptococcus bestiolae CBS10118.</title>
        <authorList>
            <consortium name="The Broad Institute Genome Sequencing Platform"/>
            <person name="Cuomo C."/>
            <person name="Litvintseva A."/>
            <person name="Chen Y."/>
            <person name="Heitman J."/>
            <person name="Sun S."/>
            <person name="Springer D."/>
            <person name="Dromer F."/>
            <person name="Young S.K."/>
            <person name="Zeng Q."/>
            <person name="Gargeya S."/>
            <person name="Fitzgerald M."/>
            <person name="Abouelleil A."/>
            <person name="Alvarado L."/>
            <person name="Berlin A.M."/>
            <person name="Chapman S.B."/>
            <person name="Dewar J."/>
            <person name="Goldberg J."/>
            <person name="Griggs A."/>
            <person name="Gujja S."/>
            <person name="Hansen M."/>
            <person name="Howarth C."/>
            <person name="Imamovic A."/>
            <person name="Larimer J."/>
            <person name="McCowan C."/>
            <person name="Murphy C."/>
            <person name="Pearson M."/>
            <person name="Priest M."/>
            <person name="Roberts A."/>
            <person name="Saif S."/>
            <person name="Shea T."/>
            <person name="Sykes S."/>
            <person name="Wortman J."/>
            <person name="Nusbaum C."/>
            <person name="Birren B."/>
        </authorList>
    </citation>
    <scope>NUCLEOTIDE SEQUENCE [LARGE SCALE GENOMIC DNA]</scope>
    <source>
        <strain evidence="2">CBS 10118</strain>
    </source>
</reference>
<dbReference type="OrthoDB" id="429143at2759"/>